<sequence length="154" mass="17269">MNNFAPLETNLANPALVSDAKYDILLVENNYVIQRIVLMILTECGHSIELAEDGILGLDAFKDRALQNKPFDVIFMKVSMLLMDGMEAVQCIRAYEMQYELSPTPIIAFLGYSTIADRELWHQAGIDYILTHPIRPVDLLDAISRVITEAGVVL</sequence>
<feature type="domain" description="Response regulatory" evidence="4">
    <location>
        <begin position="23"/>
        <end position="147"/>
    </location>
</feature>
<dbReference type="GO" id="GO:0000160">
    <property type="term" value="P:phosphorelay signal transduction system"/>
    <property type="evidence" value="ECO:0007669"/>
    <property type="project" value="UniProtKB-KW"/>
</dbReference>
<dbReference type="Proteomes" id="UP001215280">
    <property type="component" value="Unassembled WGS sequence"/>
</dbReference>
<dbReference type="Pfam" id="PF00072">
    <property type="entry name" value="Response_reg"/>
    <property type="match status" value="1"/>
</dbReference>
<evidence type="ECO:0000256" key="2">
    <source>
        <dbReference type="ARBA" id="ARBA00023012"/>
    </source>
</evidence>
<dbReference type="EMBL" id="JARJLG010000001">
    <property type="protein sequence ID" value="KAJ7785259.1"/>
    <property type="molecule type" value="Genomic_DNA"/>
</dbReference>
<accession>A0AAD7KHL6</accession>
<comment type="caution">
    <text evidence="3">Lacks conserved residue(s) required for the propagation of feature annotation.</text>
</comment>
<proteinExistence type="predicted"/>
<dbReference type="AlphaFoldDB" id="A0AAD7KHL6"/>
<dbReference type="SMART" id="SM00448">
    <property type="entry name" value="REC"/>
    <property type="match status" value="1"/>
</dbReference>
<dbReference type="PANTHER" id="PTHR45339">
    <property type="entry name" value="HYBRID SIGNAL TRANSDUCTION HISTIDINE KINASE J"/>
    <property type="match status" value="1"/>
</dbReference>
<name>A0AAD7KHL6_9AGAR</name>
<dbReference type="PROSITE" id="PS50110">
    <property type="entry name" value="RESPONSE_REGULATORY"/>
    <property type="match status" value="1"/>
</dbReference>
<keyword evidence="1" id="KW-0597">Phosphoprotein</keyword>
<dbReference type="SUPFAM" id="SSF52172">
    <property type="entry name" value="CheY-like"/>
    <property type="match status" value="1"/>
</dbReference>
<organism evidence="5 6">
    <name type="scientific">Mycena maculata</name>
    <dbReference type="NCBI Taxonomy" id="230809"/>
    <lineage>
        <taxon>Eukaryota</taxon>
        <taxon>Fungi</taxon>
        <taxon>Dikarya</taxon>
        <taxon>Basidiomycota</taxon>
        <taxon>Agaricomycotina</taxon>
        <taxon>Agaricomycetes</taxon>
        <taxon>Agaricomycetidae</taxon>
        <taxon>Agaricales</taxon>
        <taxon>Marasmiineae</taxon>
        <taxon>Mycenaceae</taxon>
        <taxon>Mycena</taxon>
    </lineage>
</organism>
<comment type="caution">
    <text evidence="5">The sequence shown here is derived from an EMBL/GenBank/DDBJ whole genome shotgun (WGS) entry which is preliminary data.</text>
</comment>
<evidence type="ECO:0000256" key="1">
    <source>
        <dbReference type="ARBA" id="ARBA00022553"/>
    </source>
</evidence>
<evidence type="ECO:0000259" key="4">
    <source>
        <dbReference type="PROSITE" id="PS50110"/>
    </source>
</evidence>
<dbReference type="CDD" id="cd17546">
    <property type="entry name" value="REC_hyHK_CKI1_RcsC-like"/>
    <property type="match status" value="1"/>
</dbReference>
<dbReference type="GO" id="GO:0071474">
    <property type="term" value="P:cellular hyperosmotic response"/>
    <property type="evidence" value="ECO:0007669"/>
    <property type="project" value="TreeGrafter"/>
</dbReference>
<dbReference type="PANTHER" id="PTHR45339:SF1">
    <property type="entry name" value="HYBRID SIGNAL TRANSDUCTION HISTIDINE KINASE J"/>
    <property type="match status" value="1"/>
</dbReference>
<dbReference type="Gene3D" id="3.40.50.2300">
    <property type="match status" value="1"/>
</dbReference>
<dbReference type="InterPro" id="IPR001789">
    <property type="entry name" value="Sig_transdc_resp-reg_receiver"/>
</dbReference>
<gene>
    <name evidence="5" type="ORF">DFH07DRAFT_787240</name>
</gene>
<keyword evidence="6" id="KW-1185">Reference proteome</keyword>
<reference evidence="5" key="1">
    <citation type="submission" date="2023-03" db="EMBL/GenBank/DDBJ databases">
        <title>Massive genome expansion in bonnet fungi (Mycena s.s.) driven by repeated elements and novel gene families across ecological guilds.</title>
        <authorList>
            <consortium name="Lawrence Berkeley National Laboratory"/>
            <person name="Harder C.B."/>
            <person name="Miyauchi S."/>
            <person name="Viragh M."/>
            <person name="Kuo A."/>
            <person name="Thoen E."/>
            <person name="Andreopoulos B."/>
            <person name="Lu D."/>
            <person name="Skrede I."/>
            <person name="Drula E."/>
            <person name="Henrissat B."/>
            <person name="Morin E."/>
            <person name="Kohler A."/>
            <person name="Barry K."/>
            <person name="LaButti K."/>
            <person name="Morin E."/>
            <person name="Salamov A."/>
            <person name="Lipzen A."/>
            <person name="Mereny Z."/>
            <person name="Hegedus B."/>
            <person name="Baldrian P."/>
            <person name="Stursova M."/>
            <person name="Weitz H."/>
            <person name="Taylor A."/>
            <person name="Grigoriev I.V."/>
            <person name="Nagy L.G."/>
            <person name="Martin F."/>
            <person name="Kauserud H."/>
        </authorList>
    </citation>
    <scope>NUCLEOTIDE SEQUENCE</scope>
    <source>
        <strain evidence="5">CBHHK188m</strain>
    </source>
</reference>
<evidence type="ECO:0000313" key="6">
    <source>
        <dbReference type="Proteomes" id="UP001215280"/>
    </source>
</evidence>
<keyword evidence="2" id="KW-0902">Two-component regulatory system</keyword>
<evidence type="ECO:0000313" key="5">
    <source>
        <dbReference type="EMBL" id="KAJ7785259.1"/>
    </source>
</evidence>
<dbReference type="GO" id="GO:0004673">
    <property type="term" value="F:protein histidine kinase activity"/>
    <property type="evidence" value="ECO:0007669"/>
    <property type="project" value="TreeGrafter"/>
</dbReference>
<dbReference type="InterPro" id="IPR011006">
    <property type="entry name" value="CheY-like_superfamily"/>
</dbReference>
<protein>
    <submittedName>
        <fullName evidence="5">CheY-like superfamily</fullName>
    </submittedName>
</protein>
<evidence type="ECO:0000256" key="3">
    <source>
        <dbReference type="PROSITE-ProRule" id="PRU00169"/>
    </source>
</evidence>